<dbReference type="EMBL" id="FORP01000014">
    <property type="protein sequence ID" value="SFK12231.1"/>
    <property type="molecule type" value="Genomic_DNA"/>
</dbReference>
<evidence type="ECO:0008006" key="3">
    <source>
        <dbReference type="Google" id="ProtNLM"/>
    </source>
</evidence>
<dbReference type="InterPro" id="IPR047659">
    <property type="entry name" value="T7SS_assoc"/>
</dbReference>
<gene>
    <name evidence="1" type="ORF">SAMN05421835_11436</name>
</gene>
<dbReference type="AlphaFoldDB" id="A0A1I3X0A9"/>
<sequence length="128" mass="13157">MSECVSEVPGAVPTDPVDAVLRLLADGRAEPRDLLEVLPGVVFGIAVDASGTAIVEPSPDGLPTVLVTTAPGHRERVDVPGWLDARLADLAAALPSDGVDVLLNPGGSTSRRVSAQSVRQAWLDAGTE</sequence>
<name>A0A1I3X0A9_9PSEU</name>
<dbReference type="STRING" id="115433.SAMN05421835_11436"/>
<reference evidence="1 2" key="1">
    <citation type="submission" date="2016-10" db="EMBL/GenBank/DDBJ databases">
        <authorList>
            <person name="de Groot N.N."/>
        </authorList>
    </citation>
    <scope>NUCLEOTIDE SEQUENCE [LARGE SCALE GENOMIC DNA]</scope>
    <source>
        <strain evidence="1 2">DSM 44468</strain>
    </source>
</reference>
<evidence type="ECO:0000313" key="2">
    <source>
        <dbReference type="Proteomes" id="UP000199025"/>
    </source>
</evidence>
<dbReference type="Proteomes" id="UP000199025">
    <property type="component" value="Unassembled WGS sequence"/>
</dbReference>
<accession>A0A1I3X0A9</accession>
<dbReference type="NCBIfam" id="NF033532">
    <property type="entry name" value="lone7para_assoc"/>
    <property type="match status" value="1"/>
</dbReference>
<evidence type="ECO:0000313" key="1">
    <source>
        <dbReference type="EMBL" id="SFK12231.1"/>
    </source>
</evidence>
<keyword evidence="2" id="KW-1185">Reference proteome</keyword>
<protein>
    <recommendedName>
        <fullName evidence="3">SseB protein N-terminal domain-containing protein</fullName>
    </recommendedName>
</protein>
<proteinExistence type="predicted"/>
<organism evidence="1 2">
    <name type="scientific">Amycolatopsis sacchari</name>
    <dbReference type="NCBI Taxonomy" id="115433"/>
    <lineage>
        <taxon>Bacteria</taxon>
        <taxon>Bacillati</taxon>
        <taxon>Actinomycetota</taxon>
        <taxon>Actinomycetes</taxon>
        <taxon>Pseudonocardiales</taxon>
        <taxon>Pseudonocardiaceae</taxon>
        <taxon>Amycolatopsis</taxon>
    </lineage>
</organism>